<dbReference type="SUPFAM" id="SSF81324">
    <property type="entry name" value="Voltage-gated potassium channels"/>
    <property type="match status" value="1"/>
</dbReference>
<sequence>MPTPSAAEVQPSAASAAATAVYQISENFQRVVDQIVQQHLIELAEADGHSQQQRRPSLEKDASKASKITKDMDESARSQKLERLNSLETNRESSGNNLAKKFKERCLETRRQPPEVQANQVLNALAHKDTPPEKFFNTPSPSIGGVFGTHQTLFELDLDGTATPQMLRDAVTEEVSGITTRMTSDSIRSWLGSHKFDLVLTALLCLNVIWMSLELQVSGSYTGFRLNVNAYTLLPAEWEESATRFFQTGDLIFTSLYTLDVIVRIIALRRQFWHQCMNYLDVLVTLVSIIEVIMVTPVNPFLFRLLRIGKLARALRLITLSNVLQSLELLTKCLQASVEMLFWTFCLLICIQCVAGMLVSGLCRDYIEDETNNPQIREQVFRYYGTFSRTLLSMFEILFANWGPPCRVVVENIS</sequence>
<evidence type="ECO:0000256" key="11">
    <source>
        <dbReference type="ARBA" id="ARBA00023180"/>
    </source>
</evidence>
<feature type="domain" description="Ion transport" evidence="15">
    <location>
        <begin position="196"/>
        <end position="403"/>
    </location>
</feature>
<evidence type="ECO:0000256" key="4">
    <source>
        <dbReference type="ARBA" id="ARBA00022673"/>
    </source>
</evidence>
<accession>A0A812Y6C4</accession>
<feature type="transmembrane region" description="Helical" evidence="14">
    <location>
        <begin position="340"/>
        <end position="359"/>
    </location>
</feature>
<evidence type="ECO:0000256" key="2">
    <source>
        <dbReference type="ARBA" id="ARBA00022448"/>
    </source>
</evidence>
<keyword evidence="3" id="KW-0109">Calcium transport</keyword>
<comment type="subcellular location">
    <subcellularLocation>
        <location evidence="1">Membrane</location>
        <topology evidence="1">Multi-pass membrane protein</topology>
    </subcellularLocation>
</comment>
<dbReference type="InterPro" id="IPR027359">
    <property type="entry name" value="Volt_channel_dom_sf"/>
</dbReference>
<comment type="caution">
    <text evidence="16">The sequence shown here is derived from an EMBL/GenBank/DDBJ whole genome shotgun (WGS) entry which is preliminary data.</text>
</comment>
<feature type="compositionally biased region" description="Basic and acidic residues" evidence="13">
    <location>
        <begin position="56"/>
        <end position="91"/>
    </location>
</feature>
<dbReference type="InterPro" id="IPR050599">
    <property type="entry name" value="VDCC_alpha-1_subunit"/>
</dbReference>
<evidence type="ECO:0000256" key="3">
    <source>
        <dbReference type="ARBA" id="ARBA00022568"/>
    </source>
</evidence>
<dbReference type="PANTHER" id="PTHR45628:SF7">
    <property type="entry name" value="VOLTAGE-DEPENDENT CALCIUM CHANNEL TYPE A SUBUNIT ALPHA-1"/>
    <property type="match status" value="1"/>
</dbReference>
<evidence type="ECO:0000256" key="1">
    <source>
        <dbReference type="ARBA" id="ARBA00004141"/>
    </source>
</evidence>
<dbReference type="OrthoDB" id="424555at2759"/>
<gene>
    <name evidence="16" type="primary">Cacna1i</name>
    <name evidence="16" type="ORF">SNEC2469_LOCUS22402</name>
</gene>
<keyword evidence="9" id="KW-0406">Ion transport</keyword>
<dbReference type="EMBL" id="CAJNJA010040620">
    <property type="protein sequence ID" value="CAE7767658.1"/>
    <property type="molecule type" value="Genomic_DNA"/>
</dbReference>
<keyword evidence="6" id="KW-0106">Calcium</keyword>
<dbReference type="Pfam" id="PF00520">
    <property type="entry name" value="Ion_trans"/>
    <property type="match status" value="1"/>
</dbReference>
<proteinExistence type="predicted"/>
<dbReference type="Gene3D" id="1.20.120.350">
    <property type="entry name" value="Voltage-gated potassium channels. Chain C"/>
    <property type="match status" value="1"/>
</dbReference>
<dbReference type="GO" id="GO:0008331">
    <property type="term" value="F:high voltage-gated calcium channel activity"/>
    <property type="evidence" value="ECO:0007669"/>
    <property type="project" value="TreeGrafter"/>
</dbReference>
<evidence type="ECO:0000313" key="16">
    <source>
        <dbReference type="EMBL" id="CAE7767658.1"/>
    </source>
</evidence>
<dbReference type="PANTHER" id="PTHR45628">
    <property type="entry name" value="VOLTAGE-DEPENDENT CALCIUM CHANNEL TYPE A SUBUNIT ALPHA-1"/>
    <property type="match status" value="1"/>
</dbReference>
<evidence type="ECO:0000256" key="14">
    <source>
        <dbReference type="SAM" id="Phobius"/>
    </source>
</evidence>
<keyword evidence="12" id="KW-0407">Ion channel</keyword>
<feature type="transmembrane region" description="Helical" evidence="14">
    <location>
        <begin position="279"/>
        <end position="298"/>
    </location>
</feature>
<keyword evidence="2" id="KW-0813">Transport</keyword>
<organism evidence="16 17">
    <name type="scientific">Symbiodinium necroappetens</name>
    <dbReference type="NCBI Taxonomy" id="1628268"/>
    <lineage>
        <taxon>Eukaryota</taxon>
        <taxon>Sar</taxon>
        <taxon>Alveolata</taxon>
        <taxon>Dinophyceae</taxon>
        <taxon>Suessiales</taxon>
        <taxon>Symbiodiniaceae</taxon>
        <taxon>Symbiodinium</taxon>
    </lineage>
</organism>
<keyword evidence="17" id="KW-1185">Reference proteome</keyword>
<evidence type="ECO:0000259" key="15">
    <source>
        <dbReference type="Pfam" id="PF00520"/>
    </source>
</evidence>
<evidence type="ECO:0000256" key="9">
    <source>
        <dbReference type="ARBA" id="ARBA00023065"/>
    </source>
</evidence>
<evidence type="ECO:0000256" key="8">
    <source>
        <dbReference type="ARBA" id="ARBA00022989"/>
    </source>
</evidence>
<keyword evidence="8 14" id="KW-1133">Transmembrane helix</keyword>
<feature type="non-terminal residue" evidence="16">
    <location>
        <position position="1"/>
    </location>
</feature>
<dbReference type="GO" id="GO:0098703">
    <property type="term" value="P:calcium ion import across plasma membrane"/>
    <property type="evidence" value="ECO:0007669"/>
    <property type="project" value="TreeGrafter"/>
</dbReference>
<keyword evidence="10 14" id="KW-0472">Membrane</keyword>
<evidence type="ECO:0000256" key="7">
    <source>
        <dbReference type="ARBA" id="ARBA00022882"/>
    </source>
</evidence>
<keyword evidence="7" id="KW-0851">Voltage-gated channel</keyword>
<evidence type="ECO:0000256" key="13">
    <source>
        <dbReference type="SAM" id="MobiDB-lite"/>
    </source>
</evidence>
<keyword evidence="5 14" id="KW-0812">Transmembrane</keyword>
<evidence type="ECO:0000256" key="10">
    <source>
        <dbReference type="ARBA" id="ARBA00023136"/>
    </source>
</evidence>
<dbReference type="Proteomes" id="UP000601435">
    <property type="component" value="Unassembled WGS sequence"/>
</dbReference>
<feature type="transmembrane region" description="Helical" evidence="14">
    <location>
        <begin position="245"/>
        <end position="267"/>
    </location>
</feature>
<keyword evidence="11" id="KW-0325">Glycoprotein</keyword>
<feature type="region of interest" description="Disordered" evidence="13">
    <location>
        <begin position="46"/>
        <end position="99"/>
    </location>
</feature>
<evidence type="ECO:0000256" key="6">
    <source>
        <dbReference type="ARBA" id="ARBA00022837"/>
    </source>
</evidence>
<evidence type="ECO:0000256" key="12">
    <source>
        <dbReference type="ARBA" id="ARBA00023303"/>
    </source>
</evidence>
<dbReference type="GO" id="GO:0005891">
    <property type="term" value="C:voltage-gated calcium channel complex"/>
    <property type="evidence" value="ECO:0007669"/>
    <property type="project" value="TreeGrafter"/>
</dbReference>
<reference evidence="16" key="1">
    <citation type="submission" date="2021-02" db="EMBL/GenBank/DDBJ databases">
        <authorList>
            <person name="Dougan E. K."/>
            <person name="Rhodes N."/>
            <person name="Thang M."/>
            <person name="Chan C."/>
        </authorList>
    </citation>
    <scope>NUCLEOTIDE SEQUENCE</scope>
</reference>
<dbReference type="AlphaFoldDB" id="A0A812Y6C4"/>
<name>A0A812Y6C4_9DINO</name>
<evidence type="ECO:0000256" key="5">
    <source>
        <dbReference type="ARBA" id="ARBA00022692"/>
    </source>
</evidence>
<evidence type="ECO:0000313" key="17">
    <source>
        <dbReference type="Proteomes" id="UP000601435"/>
    </source>
</evidence>
<protein>
    <submittedName>
        <fullName evidence="16">Cacna1i protein</fullName>
    </submittedName>
</protein>
<dbReference type="InterPro" id="IPR005821">
    <property type="entry name" value="Ion_trans_dom"/>
</dbReference>
<keyword evidence="4" id="KW-0107">Calcium channel</keyword>